<reference evidence="2" key="1">
    <citation type="journal article" date="2019" name="Int. J. Syst. Evol. Microbiol.">
        <title>The Global Catalogue of Microorganisms (GCM) 10K type strain sequencing project: providing services to taxonomists for standard genome sequencing and annotation.</title>
        <authorList>
            <consortium name="The Broad Institute Genomics Platform"/>
            <consortium name="The Broad Institute Genome Sequencing Center for Infectious Disease"/>
            <person name="Wu L."/>
            <person name="Ma J."/>
        </authorList>
    </citation>
    <scope>NUCLEOTIDE SEQUENCE [LARGE SCALE GENOMIC DNA]</scope>
    <source>
        <strain evidence="2">CCUG 50347</strain>
    </source>
</reference>
<dbReference type="EMBL" id="JBHSIM010000013">
    <property type="protein sequence ID" value="MFC4832128.1"/>
    <property type="molecule type" value="Genomic_DNA"/>
</dbReference>
<name>A0ABV9RD57_9PSEU</name>
<proteinExistence type="predicted"/>
<keyword evidence="2" id="KW-1185">Reference proteome</keyword>
<sequence>MDVVSALVVFSALAAVICARARAAGPALLFGAVAIALFVTTPLGAGVPEATASVAGWVGDTAGQLLNAADTS</sequence>
<evidence type="ECO:0000313" key="2">
    <source>
        <dbReference type="Proteomes" id="UP001595909"/>
    </source>
</evidence>
<gene>
    <name evidence="1" type="ORF">ACFPEL_06870</name>
</gene>
<accession>A0ABV9RD57</accession>
<dbReference type="Proteomes" id="UP001595909">
    <property type="component" value="Unassembled WGS sequence"/>
</dbReference>
<evidence type="ECO:0000313" key="1">
    <source>
        <dbReference type="EMBL" id="MFC4832128.1"/>
    </source>
</evidence>
<protein>
    <submittedName>
        <fullName evidence="1">Uncharacterized protein</fullName>
    </submittedName>
</protein>
<comment type="caution">
    <text evidence="1">The sequence shown here is derived from an EMBL/GenBank/DDBJ whole genome shotgun (WGS) entry which is preliminary data.</text>
</comment>
<dbReference type="RefSeq" id="WP_274189747.1">
    <property type="nucleotide sequence ID" value="NZ_BAABHN010000013.1"/>
</dbReference>
<organism evidence="1 2">
    <name type="scientific">Actinomycetospora chibensis</name>
    <dbReference type="NCBI Taxonomy" id="663606"/>
    <lineage>
        <taxon>Bacteria</taxon>
        <taxon>Bacillati</taxon>
        <taxon>Actinomycetota</taxon>
        <taxon>Actinomycetes</taxon>
        <taxon>Pseudonocardiales</taxon>
        <taxon>Pseudonocardiaceae</taxon>
        <taxon>Actinomycetospora</taxon>
    </lineage>
</organism>